<keyword evidence="1" id="KW-1133">Transmembrane helix</keyword>
<feature type="transmembrane region" description="Helical" evidence="1">
    <location>
        <begin position="174"/>
        <end position="197"/>
    </location>
</feature>
<accession>A0ABS0WUV1</accession>
<keyword evidence="3" id="KW-1185">Reference proteome</keyword>
<reference evidence="2 3" key="1">
    <citation type="submission" date="2020-12" db="EMBL/GenBank/DDBJ databases">
        <title>Aureibaculum luteum sp. nov. and Aureibaculum flavum sp. nov., novel members of the family Flavobacteriaceae isolated from Antarctic intertidal sediments.</title>
        <authorList>
            <person name="He X."/>
            <person name="Zhang X."/>
        </authorList>
    </citation>
    <scope>NUCLEOTIDE SEQUENCE [LARGE SCALE GENOMIC DNA]</scope>
    <source>
        <strain evidence="2 3">A20</strain>
    </source>
</reference>
<comment type="caution">
    <text evidence="2">The sequence shown here is derived from an EMBL/GenBank/DDBJ whole genome shotgun (WGS) entry which is preliminary data.</text>
</comment>
<sequence length="222" mass="25177">MKVEIQMPEAIRSRTAFKNKFGLREMYRAFVFVPRAMIKMIENSKSKRVDTDFVKRLQLAVTEVNGCAICSYGHAKMALRLGMSGKEINSFLGGDKHFIKPKEAIAILFAQHYADSRGYPKKYAYDAIIKEYGEQEARIILSVVQIITVGNMLGIPFSAFQSRLKGKPYKDSSLFFEIGTLIISIFLLPIAFIHGVLRALIGLPNVRIDTNKTYEQNELNEK</sequence>
<proteinExistence type="predicted"/>
<evidence type="ECO:0000256" key="1">
    <source>
        <dbReference type="SAM" id="Phobius"/>
    </source>
</evidence>
<dbReference type="EMBL" id="JAEHFJ010000008">
    <property type="protein sequence ID" value="MBJ2175686.1"/>
    <property type="molecule type" value="Genomic_DNA"/>
</dbReference>
<dbReference type="Proteomes" id="UP000623301">
    <property type="component" value="Unassembled WGS sequence"/>
</dbReference>
<evidence type="ECO:0000313" key="2">
    <source>
        <dbReference type="EMBL" id="MBJ2175686.1"/>
    </source>
</evidence>
<feature type="transmembrane region" description="Helical" evidence="1">
    <location>
        <begin position="139"/>
        <end position="162"/>
    </location>
</feature>
<dbReference type="RefSeq" id="WP_198842343.1">
    <property type="nucleotide sequence ID" value="NZ_JAEHFJ010000008.1"/>
</dbReference>
<dbReference type="SUPFAM" id="SSF69118">
    <property type="entry name" value="AhpD-like"/>
    <property type="match status" value="1"/>
</dbReference>
<dbReference type="Gene3D" id="1.20.1290.10">
    <property type="entry name" value="AhpD-like"/>
    <property type="match status" value="1"/>
</dbReference>
<dbReference type="InterPro" id="IPR029032">
    <property type="entry name" value="AhpD-like"/>
</dbReference>
<gene>
    <name evidence="2" type="ORF">JBL43_15645</name>
</gene>
<keyword evidence="1" id="KW-0472">Membrane</keyword>
<protein>
    <submittedName>
        <fullName evidence="2">Carboxymuconolactone decarboxylase family protein</fullName>
    </submittedName>
</protein>
<name>A0ABS0WUV1_9FLAO</name>
<organism evidence="2 3">
    <name type="scientific">Aureibaculum flavum</name>
    <dbReference type="NCBI Taxonomy" id="2795986"/>
    <lineage>
        <taxon>Bacteria</taxon>
        <taxon>Pseudomonadati</taxon>
        <taxon>Bacteroidota</taxon>
        <taxon>Flavobacteriia</taxon>
        <taxon>Flavobacteriales</taxon>
        <taxon>Flavobacteriaceae</taxon>
        <taxon>Aureibaculum</taxon>
    </lineage>
</organism>
<evidence type="ECO:0000313" key="3">
    <source>
        <dbReference type="Proteomes" id="UP000623301"/>
    </source>
</evidence>
<keyword evidence="1" id="KW-0812">Transmembrane</keyword>